<gene>
    <name evidence="1" type="ORF">T190115A13A_210004</name>
</gene>
<dbReference type="RefSeq" id="WP_348702673.1">
    <property type="nucleotide sequence ID" value="NZ_CAXIYA010000006.1"/>
</dbReference>
<reference evidence="1 2" key="1">
    <citation type="submission" date="2024-05" db="EMBL/GenBank/DDBJ databases">
        <authorList>
            <person name="Duchaud E."/>
        </authorList>
    </citation>
    <scope>NUCLEOTIDE SEQUENCE [LARGE SCALE GENOMIC DNA]</scope>
    <source>
        <strain evidence="1">Ena-SAMPLE-TAB-13-05-2024-13:56:06:370-140305</strain>
    </source>
</reference>
<keyword evidence="2" id="KW-1185">Reference proteome</keyword>
<evidence type="ECO:0000313" key="2">
    <source>
        <dbReference type="Proteomes" id="UP001497602"/>
    </source>
</evidence>
<proteinExistence type="predicted"/>
<evidence type="ECO:0000313" key="1">
    <source>
        <dbReference type="EMBL" id="CAL2106350.1"/>
    </source>
</evidence>
<sequence length="79" mass="9742">MSQVLIAEQQERNVKSRVYDLAKKIGTRNGFFEYYFKIVLRCNSQKQAFELVNQIHYLIYDEFRYNCYHSFLNQRKKMF</sequence>
<name>A0ABP1FCQ7_9FLAO</name>
<organism evidence="1 2">
    <name type="scientific">Tenacibaculum vairaonense</name>
    <dbReference type="NCBI Taxonomy" id="3137860"/>
    <lineage>
        <taxon>Bacteria</taxon>
        <taxon>Pseudomonadati</taxon>
        <taxon>Bacteroidota</taxon>
        <taxon>Flavobacteriia</taxon>
        <taxon>Flavobacteriales</taxon>
        <taxon>Flavobacteriaceae</taxon>
        <taxon>Tenacibaculum</taxon>
    </lineage>
</organism>
<dbReference type="Proteomes" id="UP001497602">
    <property type="component" value="Unassembled WGS sequence"/>
</dbReference>
<dbReference type="EMBL" id="CAXJRC010000013">
    <property type="protein sequence ID" value="CAL2106350.1"/>
    <property type="molecule type" value="Genomic_DNA"/>
</dbReference>
<protein>
    <submittedName>
        <fullName evidence="1">Uncharacterized protein</fullName>
    </submittedName>
</protein>
<comment type="caution">
    <text evidence="1">The sequence shown here is derived from an EMBL/GenBank/DDBJ whole genome shotgun (WGS) entry which is preliminary data.</text>
</comment>
<accession>A0ABP1FCQ7</accession>